<evidence type="ECO:0000313" key="2">
    <source>
        <dbReference type="Proteomes" id="UP000199452"/>
    </source>
</evidence>
<dbReference type="AlphaFoldDB" id="A0A1G6HVX9"/>
<dbReference type="RefSeq" id="WP_092436622.1">
    <property type="nucleotide sequence ID" value="NZ_FMYP01000013.1"/>
</dbReference>
<keyword evidence="2" id="KW-1185">Reference proteome</keyword>
<dbReference type="Pfam" id="PF10962">
    <property type="entry name" value="DUF2764"/>
    <property type="match status" value="1"/>
</dbReference>
<evidence type="ECO:0000313" key="1">
    <source>
        <dbReference type="EMBL" id="SDB98381.1"/>
    </source>
</evidence>
<dbReference type="STRING" id="1640674.SAMN05216323_101350"/>
<protein>
    <recommendedName>
        <fullName evidence="3">DUF2764 domain-containing protein</fullName>
    </recommendedName>
</protein>
<dbReference type="Proteomes" id="UP000199452">
    <property type="component" value="Unassembled WGS sequence"/>
</dbReference>
<dbReference type="EMBL" id="FMYP01000013">
    <property type="protein sequence ID" value="SDB98381.1"/>
    <property type="molecule type" value="Genomic_DNA"/>
</dbReference>
<name>A0A1G6HVX9_9BACT</name>
<proteinExistence type="predicted"/>
<dbReference type="InterPro" id="IPR036079">
    <property type="entry name" value="ATPase_csu/dsu_sf"/>
</dbReference>
<gene>
    <name evidence="1" type="ORF">SAMN05216323_101350</name>
</gene>
<dbReference type="InterPro" id="IPR024492">
    <property type="entry name" value="DUF2764"/>
</dbReference>
<reference evidence="1 2" key="1">
    <citation type="submission" date="2016-09" db="EMBL/GenBank/DDBJ databases">
        <authorList>
            <person name="Capua I."/>
            <person name="De Benedictis P."/>
            <person name="Joannis T."/>
            <person name="Lombin L.H."/>
            <person name="Cattoli G."/>
        </authorList>
    </citation>
    <scope>NUCLEOTIDE SEQUENCE [LARGE SCALE GENOMIC DNA]</scope>
    <source>
        <strain evidence="1 2">A7P-90m</strain>
    </source>
</reference>
<organism evidence="1 2">
    <name type="scientific">Williamwhitmania taraxaci</name>
    <dbReference type="NCBI Taxonomy" id="1640674"/>
    <lineage>
        <taxon>Bacteria</taxon>
        <taxon>Pseudomonadati</taxon>
        <taxon>Bacteroidota</taxon>
        <taxon>Bacteroidia</taxon>
        <taxon>Bacteroidales</taxon>
        <taxon>Williamwhitmaniaceae</taxon>
        <taxon>Williamwhitmania</taxon>
    </lineage>
</organism>
<evidence type="ECO:0008006" key="3">
    <source>
        <dbReference type="Google" id="ProtNLM"/>
    </source>
</evidence>
<sequence>MGKNYYFLTASLPELAFDLEAKTISIESLKLEIQEAITPSDWKRMSEIFRQYDVANILYLKGIDGSRFSELGNYSEEEMNLALENISILPTFIRDFLKEPISSEDDNVIPYTEIETLKPEMLLWTNFYSAMQKKNNSFIRNWYSFDRDFRNILTAITCRKQKIEIAPHLIGTGALVELLAHSSASDFGVHQEIDYIDRLIHIAEIPNLLEREKKFDLLRWEKAEEIAVYDYFNVNSLMAFLIKALIVHRWISLDRTYGETLFQNLVSELKNSFDLTDSFKVQ</sequence>
<dbReference type="SUPFAM" id="SSF103486">
    <property type="entry name" value="V-type ATP synthase subunit C"/>
    <property type="match status" value="1"/>
</dbReference>
<dbReference type="OrthoDB" id="9813754at2"/>
<accession>A0A1G6HVX9</accession>